<feature type="transmembrane region" description="Helical" evidence="8">
    <location>
        <begin position="161"/>
        <end position="182"/>
    </location>
</feature>
<evidence type="ECO:0000256" key="2">
    <source>
        <dbReference type="ARBA" id="ARBA00022475"/>
    </source>
</evidence>
<evidence type="ECO:0000256" key="5">
    <source>
        <dbReference type="ARBA" id="ARBA00023136"/>
    </source>
</evidence>
<evidence type="ECO:0000256" key="6">
    <source>
        <dbReference type="ARBA" id="ARBA00023170"/>
    </source>
</evidence>
<evidence type="ECO:0000256" key="1">
    <source>
        <dbReference type="ARBA" id="ARBA00004651"/>
    </source>
</evidence>
<comment type="caution">
    <text evidence="9">The sequence shown here is derived from an EMBL/GenBank/DDBJ whole genome shotgun (WGS) entry which is preliminary data.</text>
</comment>
<dbReference type="InterPro" id="IPR052192">
    <property type="entry name" value="Insect_Ionotropic_Sensory_Rcpt"/>
</dbReference>
<comment type="subcellular location">
    <subcellularLocation>
        <location evidence="1">Cell membrane</location>
        <topology evidence="1">Multi-pass membrane protein</topology>
    </subcellularLocation>
</comment>
<dbReference type="GO" id="GO:0005886">
    <property type="term" value="C:plasma membrane"/>
    <property type="evidence" value="ECO:0007669"/>
    <property type="project" value="UniProtKB-SubCell"/>
</dbReference>
<evidence type="ECO:0000256" key="8">
    <source>
        <dbReference type="SAM" id="Phobius"/>
    </source>
</evidence>
<name>A0A811V7Q3_CERCA</name>
<keyword evidence="6" id="KW-0675">Receptor</keyword>
<keyword evidence="7" id="KW-0325">Glycoprotein</keyword>
<dbReference type="OrthoDB" id="8044407at2759"/>
<dbReference type="AlphaFoldDB" id="A0A811V7Q3"/>
<feature type="transmembrane region" description="Helical" evidence="8">
    <location>
        <begin position="125"/>
        <end position="149"/>
    </location>
</feature>
<proteinExistence type="predicted"/>
<keyword evidence="3 8" id="KW-0812">Transmembrane</keyword>
<keyword evidence="2" id="KW-1003">Cell membrane</keyword>
<protein>
    <submittedName>
        <fullName evidence="9">(Mediterranean fruit fly) hypothetical protein</fullName>
    </submittedName>
</protein>
<organism evidence="9 10">
    <name type="scientific">Ceratitis capitata</name>
    <name type="common">Mediterranean fruit fly</name>
    <name type="synonym">Tephritis capitata</name>
    <dbReference type="NCBI Taxonomy" id="7213"/>
    <lineage>
        <taxon>Eukaryota</taxon>
        <taxon>Metazoa</taxon>
        <taxon>Ecdysozoa</taxon>
        <taxon>Arthropoda</taxon>
        <taxon>Hexapoda</taxon>
        <taxon>Insecta</taxon>
        <taxon>Pterygota</taxon>
        <taxon>Neoptera</taxon>
        <taxon>Endopterygota</taxon>
        <taxon>Diptera</taxon>
        <taxon>Brachycera</taxon>
        <taxon>Muscomorpha</taxon>
        <taxon>Tephritoidea</taxon>
        <taxon>Tephritidae</taxon>
        <taxon>Ceratitis</taxon>
        <taxon>Ceratitis</taxon>
    </lineage>
</organism>
<keyword evidence="4 8" id="KW-1133">Transmembrane helix</keyword>
<accession>A0A811V7Q3</accession>
<dbReference type="SUPFAM" id="SSF53850">
    <property type="entry name" value="Periplasmic binding protein-like II"/>
    <property type="match status" value="1"/>
</dbReference>
<evidence type="ECO:0000313" key="10">
    <source>
        <dbReference type="Proteomes" id="UP000606786"/>
    </source>
</evidence>
<evidence type="ECO:0000256" key="7">
    <source>
        <dbReference type="ARBA" id="ARBA00023180"/>
    </source>
</evidence>
<dbReference type="EMBL" id="CAJHJT010000056">
    <property type="protein sequence ID" value="CAD7011915.1"/>
    <property type="molecule type" value="Genomic_DNA"/>
</dbReference>
<keyword evidence="10" id="KW-1185">Reference proteome</keyword>
<dbReference type="Proteomes" id="UP000606786">
    <property type="component" value="Unassembled WGS sequence"/>
</dbReference>
<reference evidence="9" key="1">
    <citation type="submission" date="2020-11" db="EMBL/GenBank/DDBJ databases">
        <authorList>
            <person name="Whitehead M."/>
        </authorList>
    </citation>
    <scope>NUCLEOTIDE SEQUENCE</scope>
    <source>
        <strain evidence="9">EGII</strain>
    </source>
</reference>
<dbReference type="PANTHER" id="PTHR42643">
    <property type="entry name" value="IONOTROPIC RECEPTOR 20A-RELATED"/>
    <property type="match status" value="1"/>
</dbReference>
<evidence type="ECO:0000256" key="4">
    <source>
        <dbReference type="ARBA" id="ARBA00022989"/>
    </source>
</evidence>
<evidence type="ECO:0000256" key="3">
    <source>
        <dbReference type="ARBA" id="ARBA00022692"/>
    </source>
</evidence>
<evidence type="ECO:0000313" key="9">
    <source>
        <dbReference type="EMBL" id="CAD7011915.1"/>
    </source>
</evidence>
<gene>
    <name evidence="9" type="ORF">CCAP1982_LOCUS20027</name>
</gene>
<dbReference type="PANTHER" id="PTHR42643:SF41">
    <property type="entry name" value="IONOTROPIC RECEPTOR 20A-RELATED"/>
    <property type="match status" value="1"/>
</dbReference>
<keyword evidence="5 8" id="KW-0472">Membrane</keyword>
<sequence length="240" mass="28035">MPLEATKVLRTPFYDDVPRAYVRNGQNISDATLFGPYAQTIWNFANRHHMILECNRDLSENYSEIYERIHNGEYNLAMNGATLVNHVTLNVRFSYPLYWVKNCVMVPLEDELPKYWYIVWPFGRYIYMCILFGIFYIAFLMNSAIIMFSSNMNVQLKNAHVRVLFFYMLLFVFGFILAAYHAPYLTAYNMKPVFVPPINTVDDLLNANIRVLITLSDFAEIKHSGVENILALSRLLREIP</sequence>